<keyword evidence="6 11" id="KW-0645">Protease</keyword>
<dbReference type="EC" id="3.4.11.5" evidence="11"/>
<protein>
    <recommendedName>
        <fullName evidence="11">Proline iminopeptidase</fullName>
        <ecNumber evidence="11">3.4.11.5</ecNumber>
    </recommendedName>
</protein>
<dbReference type="AlphaFoldDB" id="A0AAF0EIH0"/>
<dbReference type="GO" id="GO:0005737">
    <property type="term" value="C:cytoplasm"/>
    <property type="evidence" value="ECO:0007669"/>
    <property type="project" value="UniProtKB-SubCell"/>
</dbReference>
<evidence type="ECO:0000256" key="6">
    <source>
        <dbReference type="ARBA" id="ARBA00022670"/>
    </source>
</evidence>
<organism evidence="13 14">
    <name type="scientific">Malassezia equina</name>
    <dbReference type="NCBI Taxonomy" id="1381935"/>
    <lineage>
        <taxon>Eukaryota</taxon>
        <taxon>Fungi</taxon>
        <taxon>Dikarya</taxon>
        <taxon>Basidiomycota</taxon>
        <taxon>Ustilaginomycotina</taxon>
        <taxon>Malasseziomycetes</taxon>
        <taxon>Malasseziales</taxon>
        <taxon>Malasseziaceae</taxon>
        <taxon>Malassezia</taxon>
    </lineage>
</organism>
<dbReference type="EMBL" id="CP119902">
    <property type="protein sequence ID" value="WFD23326.1"/>
    <property type="molecule type" value="Genomic_DNA"/>
</dbReference>
<evidence type="ECO:0000313" key="13">
    <source>
        <dbReference type="EMBL" id="WFD23326.1"/>
    </source>
</evidence>
<evidence type="ECO:0000256" key="7">
    <source>
        <dbReference type="ARBA" id="ARBA00022801"/>
    </source>
</evidence>
<dbReference type="Proteomes" id="UP001214415">
    <property type="component" value="Chromosome 3"/>
</dbReference>
<gene>
    <name evidence="13" type="ORF">MEQU1_002015</name>
</gene>
<feature type="domain" description="AB hydrolase-1" evidence="12">
    <location>
        <begin position="45"/>
        <end position="327"/>
    </location>
</feature>
<dbReference type="PRINTS" id="PR00793">
    <property type="entry name" value="PROAMNOPTASE"/>
</dbReference>
<comment type="catalytic activity">
    <reaction evidence="1 11">
        <text>Release of N-terminal proline from a peptide.</text>
        <dbReference type="EC" id="3.4.11.5"/>
    </reaction>
</comment>
<dbReference type="NCBIfam" id="TIGR01249">
    <property type="entry name" value="pro_imino_pep_1"/>
    <property type="match status" value="1"/>
</dbReference>
<dbReference type="InterPro" id="IPR000073">
    <property type="entry name" value="AB_hydrolase_1"/>
</dbReference>
<evidence type="ECO:0000256" key="11">
    <source>
        <dbReference type="RuleBase" id="RU003421"/>
    </source>
</evidence>
<dbReference type="PANTHER" id="PTHR43722">
    <property type="entry name" value="PROLINE IMINOPEPTIDASE"/>
    <property type="match status" value="1"/>
</dbReference>
<evidence type="ECO:0000256" key="8">
    <source>
        <dbReference type="ARBA" id="ARBA00047591"/>
    </source>
</evidence>
<evidence type="ECO:0000256" key="2">
    <source>
        <dbReference type="ARBA" id="ARBA00004496"/>
    </source>
</evidence>
<evidence type="ECO:0000259" key="12">
    <source>
        <dbReference type="Pfam" id="PF00561"/>
    </source>
</evidence>
<dbReference type="GO" id="GO:0004177">
    <property type="term" value="F:aminopeptidase activity"/>
    <property type="evidence" value="ECO:0007669"/>
    <property type="project" value="UniProtKB-KW"/>
</dbReference>
<dbReference type="Pfam" id="PF00561">
    <property type="entry name" value="Abhydrolase_1"/>
    <property type="match status" value="1"/>
</dbReference>
<reference evidence="13" key="1">
    <citation type="submission" date="2023-03" db="EMBL/GenBank/DDBJ databases">
        <title>Mating type loci evolution in Malassezia.</title>
        <authorList>
            <person name="Coelho M.A."/>
        </authorList>
    </citation>
    <scope>NUCLEOTIDE SEQUENCE</scope>
    <source>
        <strain evidence="13">CBS 12830</strain>
    </source>
</reference>
<dbReference type="PRINTS" id="PR00111">
    <property type="entry name" value="ABHYDROLASE"/>
</dbReference>
<keyword evidence="4 11" id="KW-0031">Aminopeptidase</keyword>
<feature type="active site" evidence="10">
    <location>
        <position position="310"/>
    </location>
</feature>
<evidence type="ECO:0000256" key="1">
    <source>
        <dbReference type="ARBA" id="ARBA00001585"/>
    </source>
</evidence>
<feature type="active site" description="Nucleophile" evidence="10">
    <location>
        <position position="127"/>
    </location>
</feature>
<feature type="active site" description="Proton donor" evidence="10">
    <location>
        <position position="342"/>
    </location>
</feature>
<dbReference type="InterPro" id="IPR005944">
    <property type="entry name" value="Pro_iminopeptidase"/>
</dbReference>
<evidence type="ECO:0000313" key="14">
    <source>
        <dbReference type="Proteomes" id="UP001214415"/>
    </source>
</evidence>
<dbReference type="GO" id="GO:0006508">
    <property type="term" value="P:proteolysis"/>
    <property type="evidence" value="ECO:0007669"/>
    <property type="project" value="UniProtKB-KW"/>
</dbReference>
<dbReference type="PIRSF" id="PIRSF006431">
    <property type="entry name" value="Pept_S33"/>
    <property type="match status" value="1"/>
</dbReference>
<evidence type="ECO:0000256" key="10">
    <source>
        <dbReference type="PIRSR" id="PIRSR006431-1"/>
    </source>
</evidence>
<comment type="subcellular location">
    <subcellularLocation>
        <location evidence="2">Cytoplasm</location>
    </subcellularLocation>
</comment>
<evidence type="ECO:0000256" key="4">
    <source>
        <dbReference type="ARBA" id="ARBA00022438"/>
    </source>
</evidence>
<comment type="similarity">
    <text evidence="3 11">Belongs to the peptidase S33 family.</text>
</comment>
<dbReference type="InterPro" id="IPR029058">
    <property type="entry name" value="AB_hydrolase_fold"/>
</dbReference>
<evidence type="ECO:0000256" key="5">
    <source>
        <dbReference type="ARBA" id="ARBA00022490"/>
    </source>
</evidence>
<dbReference type="SUPFAM" id="SSF53474">
    <property type="entry name" value="alpha/beta-Hydrolases"/>
    <property type="match status" value="1"/>
</dbReference>
<accession>A0AAF0EIH0</accession>
<keyword evidence="5" id="KW-0963">Cytoplasm</keyword>
<keyword evidence="7 11" id="KW-0378">Hydrolase</keyword>
<comment type="catalytic activity">
    <reaction evidence="9">
        <text>a monoacylglycerol + H2O = glycerol + a fatty acid + H(+)</text>
        <dbReference type="Rhea" id="RHEA:15245"/>
        <dbReference type="ChEBI" id="CHEBI:15377"/>
        <dbReference type="ChEBI" id="CHEBI:15378"/>
        <dbReference type="ChEBI" id="CHEBI:17408"/>
        <dbReference type="ChEBI" id="CHEBI:17754"/>
        <dbReference type="ChEBI" id="CHEBI:28868"/>
    </reaction>
</comment>
<evidence type="ECO:0000256" key="3">
    <source>
        <dbReference type="ARBA" id="ARBA00010088"/>
    </source>
</evidence>
<dbReference type="InterPro" id="IPR002410">
    <property type="entry name" value="Peptidase_S33"/>
</dbReference>
<dbReference type="Gene3D" id="3.40.50.1820">
    <property type="entry name" value="alpha/beta hydrolase"/>
    <property type="match status" value="1"/>
</dbReference>
<sequence>MYLSKVTPADWKYEQTEPIASGHLDVQSNGHQIYWAEYGNPDGEPVMCVHGGPGGGSDAYMARFFAPTRYKVLVFDQRGCGKSRPSASDDDARPALVGNTTTDLIEDMNKLRSHRGITGKMHLFGGSWGSTLSLAYAIAHPEHVSRLILRGIFLCRKKDLDFFYQGNAAVYENDPHDVSLPGSFQLYPEAWDDYVRVIPPEERHDMIRAYDTIFSREPRDEADLQYQIRAAQAWAGWEGRTSYLSLDASKPNHYEEATFAKAFARIENHYFINGAFLGGTGESNREQNFILEHAERLKGIPIHIVHGRYDMVCPMFQAEELVAALRKVGHTDVDYRRTPAGHSMLEKENCWALTDILDHLPSPVDTA</sequence>
<evidence type="ECO:0000256" key="9">
    <source>
        <dbReference type="ARBA" id="ARBA00048461"/>
    </source>
</evidence>
<comment type="catalytic activity">
    <reaction evidence="8">
        <text>a diacylglycerol + H2O = a monoacylglycerol + a fatty acid + H(+)</text>
        <dbReference type="Rhea" id="RHEA:32731"/>
        <dbReference type="ChEBI" id="CHEBI:15377"/>
        <dbReference type="ChEBI" id="CHEBI:15378"/>
        <dbReference type="ChEBI" id="CHEBI:17408"/>
        <dbReference type="ChEBI" id="CHEBI:18035"/>
        <dbReference type="ChEBI" id="CHEBI:28868"/>
    </reaction>
</comment>
<keyword evidence="14" id="KW-1185">Reference proteome</keyword>
<proteinExistence type="inferred from homology"/>
<dbReference type="PANTHER" id="PTHR43722:SF1">
    <property type="entry name" value="PROLINE IMINOPEPTIDASE"/>
    <property type="match status" value="1"/>
</dbReference>
<name>A0AAF0EIH0_9BASI</name>